<feature type="transmembrane region" description="Helical" evidence="1">
    <location>
        <begin position="37"/>
        <end position="59"/>
    </location>
</feature>
<dbReference type="AlphaFoldDB" id="A0A6H0XXY9"/>
<keyword evidence="1" id="KW-0472">Membrane</keyword>
<accession>A0A6H0XXY9</accession>
<name>A0A6H0XXY9_9PEZI</name>
<keyword evidence="1" id="KW-0812">Transmembrane</keyword>
<evidence type="ECO:0000256" key="1">
    <source>
        <dbReference type="SAM" id="Phobius"/>
    </source>
</evidence>
<reference evidence="2 3" key="1">
    <citation type="journal article" date="2016" name="Sci. Rep.">
        <title>Peltaster fructicola genome reveals evolution from an invasive phytopathogen to an ectophytic parasite.</title>
        <authorList>
            <person name="Xu C."/>
            <person name="Chen H."/>
            <person name="Gleason M.L."/>
            <person name="Xu J.R."/>
            <person name="Liu H."/>
            <person name="Zhang R."/>
            <person name="Sun G."/>
        </authorList>
    </citation>
    <scope>NUCLEOTIDE SEQUENCE [LARGE SCALE GENOMIC DNA]</scope>
    <source>
        <strain evidence="2 3">LNHT1506</strain>
    </source>
</reference>
<protein>
    <submittedName>
        <fullName evidence="2">Uncharacterized protein</fullName>
    </submittedName>
</protein>
<dbReference type="Proteomes" id="UP000503462">
    <property type="component" value="Chromosome 3"/>
</dbReference>
<gene>
    <name evidence="2" type="ORF">AMS68_005042</name>
</gene>
<sequence length="134" mass="14689">MAYSYASGQADSFGPLTELCSEGGDCTWNFTLLFQDAILQVGPLLLGCCLIIIELLYKLHQTPRPTATLVHHPLGWMKVILYTALLILGTYLSSRYYILHAHNSAQVSSFTPGVATLTIIAAILIGIDNLFHHV</sequence>
<proteinExistence type="predicted"/>
<keyword evidence="3" id="KW-1185">Reference proteome</keyword>
<evidence type="ECO:0000313" key="2">
    <source>
        <dbReference type="EMBL" id="QIW99524.1"/>
    </source>
</evidence>
<evidence type="ECO:0000313" key="3">
    <source>
        <dbReference type="Proteomes" id="UP000503462"/>
    </source>
</evidence>
<keyword evidence="1" id="KW-1133">Transmembrane helix</keyword>
<feature type="transmembrane region" description="Helical" evidence="1">
    <location>
        <begin position="110"/>
        <end position="131"/>
    </location>
</feature>
<feature type="transmembrane region" description="Helical" evidence="1">
    <location>
        <begin position="79"/>
        <end position="98"/>
    </location>
</feature>
<organism evidence="2 3">
    <name type="scientific">Peltaster fructicola</name>
    <dbReference type="NCBI Taxonomy" id="286661"/>
    <lineage>
        <taxon>Eukaryota</taxon>
        <taxon>Fungi</taxon>
        <taxon>Dikarya</taxon>
        <taxon>Ascomycota</taxon>
        <taxon>Pezizomycotina</taxon>
        <taxon>Dothideomycetes</taxon>
        <taxon>Dothideomycetes incertae sedis</taxon>
        <taxon>Peltaster</taxon>
    </lineage>
</organism>
<dbReference type="EMBL" id="CP051141">
    <property type="protein sequence ID" value="QIW99524.1"/>
    <property type="molecule type" value="Genomic_DNA"/>
</dbReference>